<evidence type="ECO:0000256" key="4">
    <source>
        <dbReference type="SAM" id="SignalP"/>
    </source>
</evidence>
<protein>
    <submittedName>
        <fullName evidence="5">Uncharacterized protein</fullName>
    </submittedName>
</protein>
<keyword evidence="3" id="KW-1133">Transmembrane helix</keyword>
<name>A0AAE0BGJ1_9CHLO</name>
<keyword evidence="1" id="KW-0175">Coiled coil</keyword>
<dbReference type="EMBL" id="LGRX02035111">
    <property type="protein sequence ID" value="KAK3236246.1"/>
    <property type="molecule type" value="Genomic_DNA"/>
</dbReference>
<feature type="compositionally biased region" description="Acidic residues" evidence="2">
    <location>
        <begin position="101"/>
        <end position="125"/>
    </location>
</feature>
<feature type="region of interest" description="Disordered" evidence="2">
    <location>
        <begin position="435"/>
        <end position="457"/>
    </location>
</feature>
<keyword evidence="3" id="KW-0472">Membrane</keyword>
<keyword evidence="3" id="KW-0812">Transmembrane</keyword>
<sequence>MLCAWHLALHSLLTAILHGARLIETQLEGAVLDDVNMNQAELEGLDFENVHFTQGTLLNDVDFANFVVPSERRLPPPDNSLLYALFKQTALHLFEGQGGFNDDDNDDDHDDDDDDRDDDDDDDSGAAELPAIDADDTIVSMLESIEAYCDNLLPNFVADLSGNMQDMLKRMLQGVLGQKDLAYKIFFEGGAEHIQESVVEWVFHELENGRLASLLHPRGDMPALLSSLQERFGDRGQFDVPKGGEKAALELLKELLSEKEEEAQEDIRKAVKEWIREQVEPTMEDLTTKESAKEECQKFMSSLIQELNEDAVIALLSKSRQGDLSKFLSEEQETPGSFLSMILKESDEWRQGFEEYVKRQAETMYWKKVKLVQSKAADSSDTRTLQKREVRNAVRDVLRDAPQGTSPGPARAQAEDKSRKGLWLLCLAGRLRIWPSAGKGPGKGRPRPPPGDKTSARKQMVRAAVKFEKEQQLLMQEWVQKFAEKLPSYMVDSVCNAAAKVKQGTTMGWLARSTKYELKGTRGLLHKMMTISPLQLIKHLNELDYLMSRLDMAEEPLQSLTWADSVGAWVALSELLPVIQAERGRLVLEAIFADKGVLDALGKGVFFLKSTGELPQHMLSTLKANLVGHMQTNVYMYKQAIEHEQANIRRVQEMQGRFIALVGATFAAILVGIANFLGRLAYDYYIDYF</sequence>
<dbReference type="Gene3D" id="2.160.20.80">
    <property type="entry name" value="E3 ubiquitin-protein ligase SopA"/>
    <property type="match status" value="1"/>
</dbReference>
<feature type="chain" id="PRO_5041922794" evidence="4">
    <location>
        <begin position="20"/>
        <end position="689"/>
    </location>
</feature>
<keyword evidence="6" id="KW-1185">Reference proteome</keyword>
<reference evidence="5 6" key="1">
    <citation type="journal article" date="2015" name="Genome Biol. Evol.">
        <title>Comparative Genomics of a Bacterivorous Green Alga Reveals Evolutionary Causalities and Consequences of Phago-Mixotrophic Mode of Nutrition.</title>
        <authorList>
            <person name="Burns J.A."/>
            <person name="Paasch A."/>
            <person name="Narechania A."/>
            <person name="Kim E."/>
        </authorList>
    </citation>
    <scope>NUCLEOTIDE SEQUENCE [LARGE SCALE GENOMIC DNA]</scope>
    <source>
        <strain evidence="5 6">PLY_AMNH</strain>
    </source>
</reference>
<comment type="caution">
    <text evidence="5">The sequence shown here is derived from an EMBL/GenBank/DDBJ whole genome shotgun (WGS) entry which is preliminary data.</text>
</comment>
<dbReference type="AlphaFoldDB" id="A0AAE0BGJ1"/>
<evidence type="ECO:0000256" key="3">
    <source>
        <dbReference type="SAM" id="Phobius"/>
    </source>
</evidence>
<evidence type="ECO:0000313" key="6">
    <source>
        <dbReference type="Proteomes" id="UP001190700"/>
    </source>
</evidence>
<feature type="transmembrane region" description="Helical" evidence="3">
    <location>
        <begin position="658"/>
        <end position="677"/>
    </location>
</feature>
<evidence type="ECO:0000313" key="5">
    <source>
        <dbReference type="EMBL" id="KAK3236246.1"/>
    </source>
</evidence>
<gene>
    <name evidence="5" type="ORF">CYMTET_53605</name>
</gene>
<keyword evidence="4" id="KW-0732">Signal</keyword>
<dbReference type="SUPFAM" id="SSF141571">
    <property type="entry name" value="Pentapeptide repeat-like"/>
    <property type="match status" value="1"/>
</dbReference>
<dbReference type="Proteomes" id="UP001190700">
    <property type="component" value="Unassembled WGS sequence"/>
</dbReference>
<feature type="coiled-coil region" evidence="1">
    <location>
        <begin position="245"/>
        <end position="273"/>
    </location>
</feature>
<feature type="signal peptide" evidence="4">
    <location>
        <begin position="1"/>
        <end position="19"/>
    </location>
</feature>
<organism evidence="5 6">
    <name type="scientific">Cymbomonas tetramitiformis</name>
    <dbReference type="NCBI Taxonomy" id="36881"/>
    <lineage>
        <taxon>Eukaryota</taxon>
        <taxon>Viridiplantae</taxon>
        <taxon>Chlorophyta</taxon>
        <taxon>Pyramimonadophyceae</taxon>
        <taxon>Pyramimonadales</taxon>
        <taxon>Pyramimonadaceae</taxon>
        <taxon>Cymbomonas</taxon>
    </lineage>
</organism>
<dbReference type="InterPro" id="IPR001646">
    <property type="entry name" value="5peptide_repeat"/>
</dbReference>
<proteinExistence type="predicted"/>
<evidence type="ECO:0000256" key="1">
    <source>
        <dbReference type="SAM" id="Coils"/>
    </source>
</evidence>
<dbReference type="Pfam" id="PF00805">
    <property type="entry name" value="Pentapeptide"/>
    <property type="match status" value="1"/>
</dbReference>
<accession>A0AAE0BGJ1</accession>
<evidence type="ECO:0000256" key="2">
    <source>
        <dbReference type="SAM" id="MobiDB-lite"/>
    </source>
</evidence>
<feature type="region of interest" description="Disordered" evidence="2">
    <location>
        <begin position="97"/>
        <end position="128"/>
    </location>
</feature>